<evidence type="ECO:0008006" key="2">
    <source>
        <dbReference type="Google" id="ProtNLM"/>
    </source>
</evidence>
<name>X1L7L6_9ZZZZ</name>
<protein>
    <recommendedName>
        <fullName evidence="2">N-acetyltransferase domain-containing protein</fullName>
    </recommendedName>
</protein>
<gene>
    <name evidence="1" type="ORF">S06H3_11293</name>
</gene>
<dbReference type="AlphaFoldDB" id="X1L7L6"/>
<evidence type="ECO:0000313" key="1">
    <source>
        <dbReference type="EMBL" id="GAI14993.1"/>
    </source>
</evidence>
<organism evidence="1">
    <name type="scientific">marine sediment metagenome</name>
    <dbReference type="NCBI Taxonomy" id="412755"/>
    <lineage>
        <taxon>unclassified sequences</taxon>
        <taxon>metagenomes</taxon>
        <taxon>ecological metagenomes</taxon>
    </lineage>
</organism>
<feature type="non-terminal residue" evidence="1">
    <location>
        <position position="1"/>
    </location>
</feature>
<sequence>DVQIIENITPDLIEELYQKIFSKYNQNEVSKKLVEFTHKLNPRILLLRDVRHNGIILGFSAFHWVRSNILFQEFKDNLISEYIRENAVGRTIVIDGIFTISDMENKSELENLEQVILTETLSFCIEKDYNYTIFRNILNNYPLTSLNENLELMGFYRLPFSNEDNPVFVVDMSKPCIINLDTETIIKEPFCQNLNIKKSVIMSRKRLLKSFTTFYP</sequence>
<reference evidence="1" key="1">
    <citation type="journal article" date="2014" name="Front. Microbiol.">
        <title>High frequency of phylogenetically diverse reductive dehalogenase-homologous genes in deep subseafloor sedimentary metagenomes.</title>
        <authorList>
            <person name="Kawai M."/>
            <person name="Futagami T."/>
            <person name="Toyoda A."/>
            <person name="Takaki Y."/>
            <person name="Nishi S."/>
            <person name="Hori S."/>
            <person name="Arai W."/>
            <person name="Tsubouchi T."/>
            <person name="Morono Y."/>
            <person name="Uchiyama I."/>
            <person name="Ito T."/>
            <person name="Fujiyama A."/>
            <person name="Inagaki F."/>
            <person name="Takami H."/>
        </authorList>
    </citation>
    <scope>NUCLEOTIDE SEQUENCE</scope>
    <source>
        <strain evidence="1">Expedition CK06-06</strain>
    </source>
</reference>
<comment type="caution">
    <text evidence="1">The sequence shown here is derived from an EMBL/GenBank/DDBJ whole genome shotgun (WGS) entry which is preliminary data.</text>
</comment>
<feature type="non-terminal residue" evidence="1">
    <location>
        <position position="216"/>
    </location>
</feature>
<dbReference type="EMBL" id="BARV01005433">
    <property type="protein sequence ID" value="GAI14993.1"/>
    <property type="molecule type" value="Genomic_DNA"/>
</dbReference>
<accession>X1L7L6</accession>
<proteinExistence type="predicted"/>